<keyword evidence="4" id="KW-1185">Reference proteome</keyword>
<name>A0A9P7K2U2_9AGAR</name>
<evidence type="ECO:0000256" key="1">
    <source>
        <dbReference type="SAM" id="MobiDB-lite"/>
    </source>
</evidence>
<keyword evidence="2" id="KW-0732">Signal</keyword>
<feature type="region of interest" description="Disordered" evidence="1">
    <location>
        <begin position="165"/>
        <end position="184"/>
    </location>
</feature>
<feature type="chain" id="PRO_5040335168" evidence="2">
    <location>
        <begin position="16"/>
        <end position="184"/>
    </location>
</feature>
<dbReference type="OrthoDB" id="3063881at2759"/>
<dbReference type="AlphaFoldDB" id="A0A9P7K2U2"/>
<dbReference type="EMBL" id="JABCKI010006380">
    <property type="protein sequence ID" value="KAG5634499.1"/>
    <property type="molecule type" value="Genomic_DNA"/>
</dbReference>
<feature type="signal peptide" evidence="2">
    <location>
        <begin position="1"/>
        <end position="15"/>
    </location>
</feature>
<protein>
    <submittedName>
        <fullName evidence="3">Uncharacterized protein</fullName>
    </submittedName>
</protein>
<dbReference type="Proteomes" id="UP000717328">
    <property type="component" value="Unassembled WGS sequence"/>
</dbReference>
<comment type="caution">
    <text evidence="3">The sequence shown here is derived from an EMBL/GenBank/DDBJ whole genome shotgun (WGS) entry which is preliminary data.</text>
</comment>
<gene>
    <name evidence="3" type="ORF">H0H81_001742</name>
</gene>
<feature type="compositionally biased region" description="Basic and acidic residues" evidence="1">
    <location>
        <begin position="137"/>
        <end position="153"/>
    </location>
</feature>
<reference evidence="3" key="1">
    <citation type="submission" date="2021-02" db="EMBL/GenBank/DDBJ databases">
        <authorList>
            <person name="Nieuwenhuis M."/>
            <person name="Van De Peppel L.J.J."/>
        </authorList>
    </citation>
    <scope>NUCLEOTIDE SEQUENCE</scope>
    <source>
        <strain evidence="3">D49</strain>
    </source>
</reference>
<evidence type="ECO:0000313" key="4">
    <source>
        <dbReference type="Proteomes" id="UP000717328"/>
    </source>
</evidence>
<proteinExistence type="predicted"/>
<evidence type="ECO:0000256" key="2">
    <source>
        <dbReference type="SAM" id="SignalP"/>
    </source>
</evidence>
<evidence type="ECO:0000313" key="3">
    <source>
        <dbReference type="EMBL" id="KAG5634499.1"/>
    </source>
</evidence>
<organism evidence="3 4">
    <name type="scientific">Sphagnurus paluster</name>
    <dbReference type="NCBI Taxonomy" id="117069"/>
    <lineage>
        <taxon>Eukaryota</taxon>
        <taxon>Fungi</taxon>
        <taxon>Dikarya</taxon>
        <taxon>Basidiomycota</taxon>
        <taxon>Agaricomycotina</taxon>
        <taxon>Agaricomycetes</taxon>
        <taxon>Agaricomycetidae</taxon>
        <taxon>Agaricales</taxon>
        <taxon>Tricholomatineae</taxon>
        <taxon>Lyophyllaceae</taxon>
        <taxon>Sphagnurus</taxon>
    </lineage>
</organism>
<feature type="region of interest" description="Disordered" evidence="1">
    <location>
        <begin position="105"/>
        <end position="153"/>
    </location>
</feature>
<accession>A0A9P7K2U2</accession>
<reference evidence="3" key="2">
    <citation type="submission" date="2021-10" db="EMBL/GenBank/DDBJ databases">
        <title>Phylogenomics reveals ancestral predisposition of the termite-cultivated fungus Termitomyces towards a domesticated lifestyle.</title>
        <authorList>
            <person name="Auxier B."/>
            <person name="Grum-Grzhimaylo A."/>
            <person name="Cardenas M.E."/>
            <person name="Lodge J.D."/>
            <person name="Laessoe T."/>
            <person name="Pedersen O."/>
            <person name="Smith M.E."/>
            <person name="Kuyper T.W."/>
            <person name="Franco-Molano E.A."/>
            <person name="Baroni T.J."/>
            <person name="Aanen D.K."/>
        </authorList>
    </citation>
    <scope>NUCLEOTIDE SEQUENCE</scope>
    <source>
        <strain evidence="3">D49</strain>
    </source>
</reference>
<sequence length="184" mass="20451">MFLILVNVTMRPAAGIVGVVAHPFQGAWKSLQAATRQHWESRHIRYARIADGTTAIGRSTAAQRAEILERFKDAQRGTEGRQRQYREIVEQVIRDDEEAIRKTGAVIETPSSGTEEEPSLPPRIVSPPVESGTSHSSQDRPRSQVEDDAAFERDMELAKQLSLAEQRGYERGISTHFLDSGGAQ</sequence>